<evidence type="ECO:0000256" key="1">
    <source>
        <dbReference type="SAM" id="MobiDB-lite"/>
    </source>
</evidence>
<name>A0A4Z1I9V2_9HELO</name>
<organism evidence="2 3">
    <name type="scientific">Botryotinia narcissicola</name>
    <dbReference type="NCBI Taxonomy" id="278944"/>
    <lineage>
        <taxon>Eukaryota</taxon>
        <taxon>Fungi</taxon>
        <taxon>Dikarya</taxon>
        <taxon>Ascomycota</taxon>
        <taxon>Pezizomycotina</taxon>
        <taxon>Leotiomycetes</taxon>
        <taxon>Helotiales</taxon>
        <taxon>Sclerotiniaceae</taxon>
        <taxon>Botryotinia</taxon>
    </lineage>
</organism>
<feature type="region of interest" description="Disordered" evidence="1">
    <location>
        <begin position="86"/>
        <end position="114"/>
    </location>
</feature>
<accession>A0A4Z1I9V2</accession>
<dbReference type="AlphaFoldDB" id="A0A4Z1I9V2"/>
<comment type="caution">
    <text evidence="2">The sequence shown here is derived from an EMBL/GenBank/DDBJ whole genome shotgun (WGS) entry which is preliminary data.</text>
</comment>
<gene>
    <name evidence="2" type="ORF">BOTNAR_0185g00020</name>
</gene>
<keyword evidence="3" id="KW-1185">Reference proteome</keyword>
<evidence type="ECO:0000313" key="2">
    <source>
        <dbReference type="EMBL" id="TGO58196.1"/>
    </source>
</evidence>
<dbReference type="Proteomes" id="UP000297452">
    <property type="component" value="Unassembled WGS sequence"/>
</dbReference>
<evidence type="ECO:0000313" key="3">
    <source>
        <dbReference type="Proteomes" id="UP000297452"/>
    </source>
</evidence>
<reference evidence="2 3" key="1">
    <citation type="submission" date="2017-12" db="EMBL/GenBank/DDBJ databases">
        <title>Comparative genomics of Botrytis spp.</title>
        <authorList>
            <person name="Valero-Jimenez C.A."/>
            <person name="Tapia P."/>
            <person name="Veloso J."/>
            <person name="Silva-Moreno E."/>
            <person name="Staats M."/>
            <person name="Valdes J.H."/>
            <person name="Van Kan J.A.L."/>
        </authorList>
    </citation>
    <scope>NUCLEOTIDE SEQUENCE [LARGE SCALE GENOMIC DNA]</scope>
    <source>
        <strain evidence="2 3">MUCL2120</strain>
    </source>
</reference>
<sequence>MARTFQLDGKASVKTDLFRDSAPGMALYLWQVRLLEGGYDEEGISMIAGDIITGEMNTSGVYDVRFTCSRNVVEILSTLSCISPHNGYPPGHRSQHKPGTLGPPSTSGKERSMN</sequence>
<dbReference type="OrthoDB" id="10436173at2759"/>
<dbReference type="EMBL" id="PQXJ01000185">
    <property type="protein sequence ID" value="TGO58196.1"/>
    <property type="molecule type" value="Genomic_DNA"/>
</dbReference>
<proteinExistence type="predicted"/>
<protein>
    <submittedName>
        <fullName evidence="2">Uncharacterized protein</fullName>
    </submittedName>
</protein>